<dbReference type="Proteomes" id="UP001519289">
    <property type="component" value="Unassembled WGS sequence"/>
</dbReference>
<evidence type="ECO:0000313" key="1">
    <source>
        <dbReference type="EMBL" id="MBP2018602.1"/>
    </source>
</evidence>
<sequence>MHGLVSVIDQVLDALDRGQIEVANRQELREALLVLRSIALEGDAEDGGSTADPAAPTSVTP</sequence>
<dbReference type="RefSeq" id="WP_209466730.1">
    <property type="nucleotide sequence ID" value="NZ_JAGGLG010000015.1"/>
</dbReference>
<gene>
    <name evidence="1" type="ORF">J2Z79_002017</name>
</gene>
<accession>A0ABS4JST6</accession>
<name>A0ABS4JST6_9FIRM</name>
<proteinExistence type="predicted"/>
<reference evidence="1 2" key="1">
    <citation type="submission" date="2021-03" db="EMBL/GenBank/DDBJ databases">
        <title>Genomic Encyclopedia of Type Strains, Phase IV (KMG-IV): sequencing the most valuable type-strain genomes for metagenomic binning, comparative biology and taxonomic classification.</title>
        <authorList>
            <person name="Goeker M."/>
        </authorList>
    </citation>
    <scope>NUCLEOTIDE SEQUENCE [LARGE SCALE GENOMIC DNA]</scope>
    <source>
        <strain evidence="1 2">DSM 27138</strain>
    </source>
</reference>
<comment type="caution">
    <text evidence="1">The sequence shown here is derived from an EMBL/GenBank/DDBJ whole genome shotgun (WGS) entry which is preliminary data.</text>
</comment>
<protein>
    <submittedName>
        <fullName evidence="1">Uncharacterized protein</fullName>
    </submittedName>
</protein>
<keyword evidence="2" id="KW-1185">Reference proteome</keyword>
<evidence type="ECO:0000313" key="2">
    <source>
        <dbReference type="Proteomes" id="UP001519289"/>
    </source>
</evidence>
<organism evidence="1 2">
    <name type="scientific">Symbiobacterium terraclitae</name>
    <dbReference type="NCBI Taxonomy" id="557451"/>
    <lineage>
        <taxon>Bacteria</taxon>
        <taxon>Bacillati</taxon>
        <taxon>Bacillota</taxon>
        <taxon>Clostridia</taxon>
        <taxon>Eubacteriales</taxon>
        <taxon>Symbiobacteriaceae</taxon>
        <taxon>Symbiobacterium</taxon>
    </lineage>
</organism>
<dbReference type="EMBL" id="JAGGLG010000015">
    <property type="protein sequence ID" value="MBP2018602.1"/>
    <property type="molecule type" value="Genomic_DNA"/>
</dbReference>